<evidence type="ECO:0000313" key="6">
    <source>
        <dbReference type="EMBL" id="KDR37641.1"/>
    </source>
</evidence>
<keyword evidence="4" id="KW-0233">DNA recombination</keyword>
<dbReference type="PROSITE" id="PS51898">
    <property type="entry name" value="TYR_RECOMBINASE"/>
    <property type="match status" value="1"/>
</dbReference>
<comment type="caution">
    <text evidence="6">The sequence shown here is derived from an EMBL/GenBank/DDBJ whole genome shotgun (WGS) entry which is preliminary data.</text>
</comment>
<dbReference type="Proteomes" id="UP000027466">
    <property type="component" value="Unassembled WGS sequence"/>
</dbReference>
<dbReference type="PANTHER" id="PTHR30349">
    <property type="entry name" value="PHAGE INTEGRASE-RELATED"/>
    <property type="match status" value="1"/>
</dbReference>
<comment type="similarity">
    <text evidence="1">Belongs to the 'phage' integrase family.</text>
</comment>
<evidence type="ECO:0000313" key="7">
    <source>
        <dbReference type="Proteomes" id="UP000027466"/>
    </source>
</evidence>
<evidence type="ECO:0000256" key="4">
    <source>
        <dbReference type="ARBA" id="ARBA00023172"/>
    </source>
</evidence>
<gene>
    <name evidence="6" type="ORF">BG61_10220</name>
</gene>
<proteinExistence type="inferred from homology"/>
<evidence type="ECO:0000259" key="5">
    <source>
        <dbReference type="PROSITE" id="PS51898"/>
    </source>
</evidence>
<dbReference type="PANTHER" id="PTHR30349:SF41">
    <property type="entry name" value="INTEGRASE_RECOMBINASE PROTEIN MJ0367-RELATED"/>
    <property type="match status" value="1"/>
</dbReference>
<dbReference type="InterPro" id="IPR002104">
    <property type="entry name" value="Integrase_catalytic"/>
</dbReference>
<keyword evidence="2" id="KW-0229">DNA integration</keyword>
<dbReference type="GO" id="GO:0015074">
    <property type="term" value="P:DNA integration"/>
    <property type="evidence" value="ECO:0007669"/>
    <property type="project" value="UniProtKB-KW"/>
</dbReference>
<keyword evidence="7" id="KW-1185">Reference proteome</keyword>
<dbReference type="InterPro" id="IPR011010">
    <property type="entry name" value="DNA_brk_join_enz"/>
</dbReference>
<dbReference type="RefSeq" id="WP_035943382.1">
    <property type="nucleotide sequence ID" value="NZ_CADFFX010000055.1"/>
</dbReference>
<organism evidence="6 7">
    <name type="scientific">Caballeronia glathei</name>
    <dbReference type="NCBI Taxonomy" id="60547"/>
    <lineage>
        <taxon>Bacteria</taxon>
        <taxon>Pseudomonadati</taxon>
        <taxon>Pseudomonadota</taxon>
        <taxon>Betaproteobacteria</taxon>
        <taxon>Burkholderiales</taxon>
        <taxon>Burkholderiaceae</taxon>
        <taxon>Caballeronia</taxon>
    </lineage>
</organism>
<feature type="domain" description="Tyr recombinase" evidence="5">
    <location>
        <begin position="100"/>
        <end position="304"/>
    </location>
</feature>
<evidence type="ECO:0000256" key="3">
    <source>
        <dbReference type="ARBA" id="ARBA00023125"/>
    </source>
</evidence>
<dbReference type="GO" id="GO:0003677">
    <property type="term" value="F:DNA binding"/>
    <property type="evidence" value="ECO:0007669"/>
    <property type="project" value="UniProtKB-KW"/>
</dbReference>
<dbReference type="Pfam" id="PF00589">
    <property type="entry name" value="Phage_integrase"/>
    <property type="match status" value="1"/>
</dbReference>
<dbReference type="InterPro" id="IPR050090">
    <property type="entry name" value="Tyrosine_recombinase_XerCD"/>
</dbReference>
<dbReference type="AlphaFoldDB" id="A0A069PK25"/>
<dbReference type="GO" id="GO:0006310">
    <property type="term" value="P:DNA recombination"/>
    <property type="evidence" value="ECO:0007669"/>
    <property type="project" value="UniProtKB-KW"/>
</dbReference>
<dbReference type="InterPro" id="IPR013762">
    <property type="entry name" value="Integrase-like_cat_sf"/>
</dbReference>
<dbReference type="SUPFAM" id="SSF56349">
    <property type="entry name" value="DNA breaking-rejoining enzymes"/>
    <property type="match status" value="1"/>
</dbReference>
<dbReference type="Gene3D" id="1.10.443.10">
    <property type="entry name" value="Intergrase catalytic core"/>
    <property type="match status" value="1"/>
</dbReference>
<evidence type="ECO:0000256" key="2">
    <source>
        <dbReference type="ARBA" id="ARBA00022908"/>
    </source>
</evidence>
<protein>
    <submittedName>
        <fullName evidence="6">Integrase</fullName>
    </submittedName>
</protein>
<evidence type="ECO:0000256" key="1">
    <source>
        <dbReference type="ARBA" id="ARBA00008857"/>
    </source>
</evidence>
<sequence>MTAIRDSLAQYVAVRRALGASFYEPALALGHFVDLLEREGAEFITTDLALRWATTPVLVERATWGRRLSQVRGFARWMSVIDSRNQIPPTGFLSARRRRNAPHIYTEQEINLLIIQAARLRSRTGMRALTYSTLIGLLVATGLRPGEALRLNRSDVDLVSGILSIRESKFGKSRFVPVEESTRAALERYAQGRDRLCQQRLSEAFLVSERGIRLKAGTVRSMFVRMSRAVGLRPATEDGRDRYGPRLQDFRHSFATGRLVEWYRDGLDVSRELPRLSAYLGHVNVGLTYWYIEAVPELLELAAGYLGKNCPGEQP</sequence>
<dbReference type="CDD" id="cd00797">
    <property type="entry name" value="INT_RitB_C_like"/>
    <property type="match status" value="1"/>
</dbReference>
<reference evidence="6 7" key="1">
    <citation type="submission" date="2014-03" db="EMBL/GenBank/DDBJ databases">
        <title>Draft Genome Sequences of Four Burkholderia Strains.</title>
        <authorList>
            <person name="Liu X.Y."/>
            <person name="Li C.X."/>
            <person name="Xu J.H."/>
        </authorList>
    </citation>
    <scope>NUCLEOTIDE SEQUENCE [LARGE SCALE GENOMIC DNA]</scope>
    <source>
        <strain evidence="6 7">DSM 50014</strain>
    </source>
</reference>
<accession>A0A069PK25</accession>
<dbReference type="EMBL" id="JFHC01000177">
    <property type="protein sequence ID" value="KDR37641.1"/>
    <property type="molecule type" value="Genomic_DNA"/>
</dbReference>
<keyword evidence="3" id="KW-0238">DNA-binding</keyword>
<name>A0A069PK25_9BURK</name>